<evidence type="ECO:0000256" key="3">
    <source>
        <dbReference type="ARBA" id="ARBA00022801"/>
    </source>
</evidence>
<dbReference type="SUPFAM" id="SSF52172">
    <property type="entry name" value="CheY-like"/>
    <property type="match status" value="1"/>
</dbReference>
<dbReference type="EC" id="3.5.1.44" evidence="5"/>
<dbReference type="PANTHER" id="PTHR42872:SF6">
    <property type="entry name" value="PROTEIN-GLUTAMATE METHYLESTERASE_PROTEIN-GLUTAMINE GLUTAMINASE"/>
    <property type="match status" value="1"/>
</dbReference>
<dbReference type="SUPFAM" id="SSF52738">
    <property type="entry name" value="Methylesterase CheB, C-terminal domain"/>
    <property type="match status" value="1"/>
</dbReference>
<dbReference type="GO" id="GO:0000156">
    <property type="term" value="F:phosphorelay response regulator activity"/>
    <property type="evidence" value="ECO:0007669"/>
    <property type="project" value="InterPro"/>
</dbReference>
<dbReference type="NCBIfam" id="NF001965">
    <property type="entry name" value="PRK00742.1"/>
    <property type="match status" value="1"/>
</dbReference>
<dbReference type="CDD" id="cd17541">
    <property type="entry name" value="REC_CheB-like"/>
    <property type="match status" value="1"/>
</dbReference>
<keyword evidence="2 5" id="KW-0145">Chemotaxis</keyword>
<evidence type="ECO:0000259" key="9">
    <source>
        <dbReference type="PROSITE" id="PS50122"/>
    </source>
</evidence>
<proteinExistence type="inferred from homology"/>
<reference evidence="11" key="1">
    <citation type="submission" date="2016-10" db="EMBL/GenBank/DDBJ databases">
        <authorList>
            <person name="Varghese N."/>
            <person name="Submissions S."/>
        </authorList>
    </citation>
    <scope>NUCLEOTIDE SEQUENCE [LARGE SCALE GENOMIC DNA]</scope>
    <source>
        <strain evidence="11">IBRC-M 10043</strain>
    </source>
</reference>
<dbReference type="RefSeq" id="WP_092660646.1">
    <property type="nucleotide sequence ID" value="NZ_FOCX01000011.1"/>
</dbReference>
<dbReference type="InterPro" id="IPR035909">
    <property type="entry name" value="CheB_C"/>
</dbReference>
<feature type="domain" description="Response regulatory" evidence="8">
    <location>
        <begin position="6"/>
        <end position="122"/>
    </location>
</feature>
<dbReference type="Pfam" id="PF01339">
    <property type="entry name" value="CheB_methylest"/>
    <property type="match status" value="1"/>
</dbReference>
<protein>
    <recommendedName>
        <fullName evidence="5">Protein-glutamate methylesterase/protein-glutamine glutaminase</fullName>
        <ecNumber evidence="5">3.1.1.61</ecNumber>
        <ecNumber evidence="5">3.5.1.44</ecNumber>
    </recommendedName>
</protein>
<feature type="modified residue" description="4-aspartylphosphate" evidence="5 7">
    <location>
        <position position="56"/>
    </location>
</feature>
<keyword evidence="3 5" id="KW-0378">Hydrolase</keyword>
<dbReference type="InterPro" id="IPR008248">
    <property type="entry name" value="CheB-like"/>
</dbReference>
<evidence type="ECO:0000256" key="4">
    <source>
        <dbReference type="ARBA" id="ARBA00048267"/>
    </source>
</evidence>
<evidence type="ECO:0000313" key="11">
    <source>
        <dbReference type="Proteomes" id="UP000198775"/>
    </source>
</evidence>
<dbReference type="EC" id="3.1.1.61" evidence="5"/>
<dbReference type="PIRSF" id="PIRSF000876">
    <property type="entry name" value="RR_chemtxs_CheB"/>
    <property type="match status" value="1"/>
</dbReference>
<sequence length="375" mass="39449">MARATRAVVTDDSHFMRSVISDMLEESGVEVVAEARNGREAVRAVREHEPDVVTMDVEMPEMNGIEAVEEIMATAPTPVLMLSAHTDENDDVTFEALEKGAVDFFTKPGGEVSMEMSRLEDQLVEMVQSVAEVDVRVGPGTDATTPQEAYTEAVEAAETATAGTTADADRADAGSVTEPAAYVDNPTLLLGSSTGGPTVVERIMAELPLEAGLRVLIVQHMPDGFTGRFAERLDSRSDYDVAEATDGARIGSGEALVAAGGKHMEVTNYARGRLRVALTEAPPENSVRPAVDVTMRTAADCITDPMVAVILTGMGTDGADGVRAVARAGGHVIAQNEASSAVYGMPKRAVETGVVDDELALESITDAVLDALTEA</sequence>
<dbReference type="Gene3D" id="3.40.50.2300">
    <property type="match status" value="1"/>
</dbReference>
<dbReference type="InterPro" id="IPR000673">
    <property type="entry name" value="Sig_transdc_resp-reg_Me-estase"/>
</dbReference>
<dbReference type="AlphaFoldDB" id="A0A1H8NTI9"/>
<dbReference type="GO" id="GO:0006935">
    <property type="term" value="P:chemotaxis"/>
    <property type="evidence" value="ECO:0007669"/>
    <property type="project" value="UniProtKB-UniRule"/>
</dbReference>
<comment type="PTM">
    <text evidence="5">Phosphorylated by CheA. Phosphorylation of the N-terminal regulatory domain activates the methylesterase activity.</text>
</comment>
<dbReference type="PROSITE" id="PS50110">
    <property type="entry name" value="RESPONSE_REGULATORY"/>
    <property type="match status" value="1"/>
</dbReference>
<feature type="domain" description="CheB-type methylesterase" evidence="9">
    <location>
        <begin position="181"/>
        <end position="375"/>
    </location>
</feature>
<comment type="catalytic activity">
    <reaction evidence="5">
        <text>L-glutaminyl-[protein] + H2O = L-glutamyl-[protein] + NH4(+)</text>
        <dbReference type="Rhea" id="RHEA:16441"/>
        <dbReference type="Rhea" id="RHEA-COMP:10207"/>
        <dbReference type="Rhea" id="RHEA-COMP:10208"/>
        <dbReference type="ChEBI" id="CHEBI:15377"/>
        <dbReference type="ChEBI" id="CHEBI:28938"/>
        <dbReference type="ChEBI" id="CHEBI:29973"/>
        <dbReference type="ChEBI" id="CHEBI:30011"/>
        <dbReference type="EC" id="3.5.1.44"/>
    </reaction>
</comment>
<evidence type="ECO:0000256" key="2">
    <source>
        <dbReference type="ARBA" id="ARBA00022500"/>
    </source>
</evidence>
<dbReference type="InterPro" id="IPR011006">
    <property type="entry name" value="CheY-like_superfamily"/>
</dbReference>
<evidence type="ECO:0000313" key="10">
    <source>
        <dbReference type="EMBL" id="SEO32945.1"/>
    </source>
</evidence>
<dbReference type="GO" id="GO:0005737">
    <property type="term" value="C:cytoplasm"/>
    <property type="evidence" value="ECO:0007669"/>
    <property type="project" value="UniProtKB-SubCell"/>
</dbReference>
<feature type="active site" evidence="5 6">
    <location>
        <position position="220"/>
    </location>
</feature>
<evidence type="ECO:0000256" key="7">
    <source>
        <dbReference type="PROSITE-ProRule" id="PRU00169"/>
    </source>
</evidence>
<dbReference type="SMART" id="SM00448">
    <property type="entry name" value="REC"/>
    <property type="match status" value="1"/>
</dbReference>
<dbReference type="EMBL" id="FOCX01000011">
    <property type="protein sequence ID" value="SEO32945.1"/>
    <property type="molecule type" value="Genomic_DNA"/>
</dbReference>
<dbReference type="HAMAP" id="MF_00099">
    <property type="entry name" value="CheB_chemtxs"/>
    <property type="match status" value="1"/>
</dbReference>
<feature type="active site" evidence="5 6">
    <location>
        <position position="193"/>
    </location>
</feature>
<dbReference type="CDD" id="cd16432">
    <property type="entry name" value="CheB_Rec"/>
    <property type="match status" value="1"/>
</dbReference>
<evidence type="ECO:0000259" key="8">
    <source>
        <dbReference type="PROSITE" id="PS50110"/>
    </source>
</evidence>
<gene>
    <name evidence="5" type="primary">cheB</name>
    <name evidence="10" type="ORF">SAMN05216388_101144</name>
</gene>
<dbReference type="InterPro" id="IPR001789">
    <property type="entry name" value="Sig_transdc_resp-reg_receiver"/>
</dbReference>
<dbReference type="GO" id="GO:0008984">
    <property type="term" value="F:protein-glutamate methylesterase activity"/>
    <property type="evidence" value="ECO:0007669"/>
    <property type="project" value="UniProtKB-UniRule"/>
</dbReference>
<comment type="similarity">
    <text evidence="5">Belongs to the CheB family.</text>
</comment>
<dbReference type="Pfam" id="PF00072">
    <property type="entry name" value="Response_reg"/>
    <property type="match status" value="1"/>
</dbReference>
<evidence type="ECO:0000256" key="5">
    <source>
        <dbReference type="HAMAP-Rule" id="MF_00099"/>
    </source>
</evidence>
<comment type="catalytic activity">
    <reaction evidence="4 5">
        <text>[protein]-L-glutamate 5-O-methyl ester + H2O = L-glutamyl-[protein] + methanol + H(+)</text>
        <dbReference type="Rhea" id="RHEA:23236"/>
        <dbReference type="Rhea" id="RHEA-COMP:10208"/>
        <dbReference type="Rhea" id="RHEA-COMP:10311"/>
        <dbReference type="ChEBI" id="CHEBI:15377"/>
        <dbReference type="ChEBI" id="CHEBI:15378"/>
        <dbReference type="ChEBI" id="CHEBI:17790"/>
        <dbReference type="ChEBI" id="CHEBI:29973"/>
        <dbReference type="ChEBI" id="CHEBI:82795"/>
        <dbReference type="EC" id="3.1.1.61"/>
    </reaction>
</comment>
<dbReference type="OrthoDB" id="2857at2157"/>
<dbReference type="PANTHER" id="PTHR42872">
    <property type="entry name" value="PROTEIN-GLUTAMATE METHYLESTERASE/PROTEIN-GLUTAMINE GLUTAMINASE"/>
    <property type="match status" value="1"/>
</dbReference>
<feature type="active site" evidence="5 6">
    <location>
        <position position="317"/>
    </location>
</feature>
<organism evidence="10 11">
    <name type="scientific">Halorientalis persicus</name>
    <dbReference type="NCBI Taxonomy" id="1367881"/>
    <lineage>
        <taxon>Archaea</taxon>
        <taxon>Methanobacteriati</taxon>
        <taxon>Methanobacteriota</taxon>
        <taxon>Stenosarchaea group</taxon>
        <taxon>Halobacteria</taxon>
        <taxon>Halobacteriales</taxon>
        <taxon>Haloarculaceae</taxon>
        <taxon>Halorientalis</taxon>
    </lineage>
</organism>
<evidence type="ECO:0000256" key="6">
    <source>
        <dbReference type="PROSITE-ProRule" id="PRU00050"/>
    </source>
</evidence>
<comment type="function">
    <text evidence="5">Involved in chemotaxis. Part of a chemotaxis signal transduction system that modulates chemotaxis in response to various stimuli. Catalyzes the demethylation of specific methylglutamate residues introduced into the chemoreceptors (methyl-accepting chemotaxis proteins or MCP) by CheR. Also mediates the irreversible deamidation of specific glutamine residues to glutamic acid.</text>
</comment>
<dbReference type="Proteomes" id="UP000198775">
    <property type="component" value="Unassembled WGS sequence"/>
</dbReference>
<dbReference type="GO" id="GO:0050568">
    <property type="term" value="F:protein-glutamine glutaminase activity"/>
    <property type="evidence" value="ECO:0007669"/>
    <property type="project" value="UniProtKB-UniRule"/>
</dbReference>
<evidence type="ECO:0000256" key="1">
    <source>
        <dbReference type="ARBA" id="ARBA00022490"/>
    </source>
</evidence>
<keyword evidence="5 7" id="KW-0597">Phosphoprotein</keyword>
<dbReference type="Gene3D" id="3.40.50.180">
    <property type="entry name" value="Methylesterase CheB, C-terminal domain"/>
    <property type="match status" value="1"/>
</dbReference>
<accession>A0A1H8NTI9</accession>
<dbReference type="PROSITE" id="PS50122">
    <property type="entry name" value="CHEB"/>
    <property type="match status" value="1"/>
</dbReference>
<name>A0A1H8NTI9_9EURY</name>
<comment type="subcellular location">
    <subcellularLocation>
        <location evidence="5">Cytoplasm</location>
    </subcellularLocation>
</comment>
<comment type="domain">
    <text evidence="5">Contains a C-terminal catalytic domain, and an N-terminal region which modulates catalytic activity.</text>
</comment>
<keyword evidence="1 5" id="KW-0963">Cytoplasm</keyword>
<keyword evidence="11" id="KW-1185">Reference proteome</keyword>